<name>A0A380BBG1_SPHSI</name>
<dbReference type="InterPro" id="IPR037185">
    <property type="entry name" value="EmrE-like"/>
</dbReference>
<evidence type="ECO:0000256" key="1">
    <source>
        <dbReference type="SAM" id="Phobius"/>
    </source>
</evidence>
<sequence>MNNEIKPTESRGKYFLAAFLAPFIWGFMSIPVRWIRGWPAEDILYFRILTAMLILWIFILIFRRKKLKEDIYHYKELVQKDKRKYVWLTILASLFIFGNWYTYIYCINHISIQAAAFAYMLCPLITTAAAHFILREELSLIKKTALFFALCSVIMLATGSLTEVLWSIAIGGLYAFYLIIQRVVQGFDKLNILAIQLLLCMLIVVPKLLCNHHALPTAAVFWYTTFIIALLFTIIPLYLSMFALNKISSSTVGIMLYINPIIAFFLAVFYFKEQVDPHKFWAYGLLIVALLLFNSKVLTKILKG</sequence>
<proteinExistence type="predicted"/>
<organism evidence="3 4">
    <name type="scientific">Sphingobacterium spiritivorum</name>
    <name type="common">Flavobacterium spiritivorum</name>
    <dbReference type="NCBI Taxonomy" id="258"/>
    <lineage>
        <taxon>Bacteria</taxon>
        <taxon>Pseudomonadati</taxon>
        <taxon>Bacteroidota</taxon>
        <taxon>Sphingobacteriia</taxon>
        <taxon>Sphingobacteriales</taxon>
        <taxon>Sphingobacteriaceae</taxon>
        <taxon>Sphingobacterium</taxon>
    </lineage>
</organism>
<keyword evidence="1" id="KW-0472">Membrane</keyword>
<feature type="transmembrane region" description="Helical" evidence="1">
    <location>
        <begin position="110"/>
        <end position="133"/>
    </location>
</feature>
<protein>
    <submittedName>
        <fullName evidence="3">Putative chloramphenical resistance permease RarD</fullName>
    </submittedName>
</protein>
<keyword evidence="1" id="KW-1133">Transmembrane helix</keyword>
<feature type="transmembrane region" description="Helical" evidence="1">
    <location>
        <begin position="12"/>
        <end position="32"/>
    </location>
</feature>
<feature type="domain" description="EamA" evidence="2">
    <location>
        <begin position="15"/>
        <end position="157"/>
    </location>
</feature>
<dbReference type="Proteomes" id="UP000254893">
    <property type="component" value="Unassembled WGS sequence"/>
</dbReference>
<reference evidence="3 4" key="1">
    <citation type="submission" date="2018-06" db="EMBL/GenBank/DDBJ databases">
        <authorList>
            <consortium name="Pathogen Informatics"/>
            <person name="Doyle S."/>
        </authorList>
    </citation>
    <scope>NUCLEOTIDE SEQUENCE [LARGE SCALE GENOMIC DNA]</scope>
    <source>
        <strain evidence="3 4">NCTC11388</strain>
    </source>
</reference>
<feature type="transmembrane region" description="Helical" evidence="1">
    <location>
        <begin position="85"/>
        <end position="104"/>
    </location>
</feature>
<feature type="transmembrane region" description="Helical" evidence="1">
    <location>
        <begin position="221"/>
        <end position="239"/>
    </location>
</feature>
<dbReference type="EMBL" id="UGYW01000001">
    <property type="protein sequence ID" value="SUI97365.1"/>
    <property type="molecule type" value="Genomic_DNA"/>
</dbReference>
<feature type="domain" description="EamA" evidence="2">
    <location>
        <begin position="164"/>
        <end position="294"/>
    </location>
</feature>
<dbReference type="GO" id="GO:0016020">
    <property type="term" value="C:membrane"/>
    <property type="evidence" value="ECO:0007669"/>
    <property type="project" value="InterPro"/>
</dbReference>
<accession>A0A380BBG1</accession>
<dbReference type="Pfam" id="PF00892">
    <property type="entry name" value="EamA"/>
    <property type="match status" value="2"/>
</dbReference>
<feature type="transmembrane region" description="Helical" evidence="1">
    <location>
        <begin position="251"/>
        <end position="269"/>
    </location>
</feature>
<dbReference type="PANTHER" id="PTHR22911">
    <property type="entry name" value="ACYL-MALONYL CONDENSING ENZYME-RELATED"/>
    <property type="match status" value="1"/>
</dbReference>
<evidence type="ECO:0000313" key="4">
    <source>
        <dbReference type="Proteomes" id="UP000254893"/>
    </source>
</evidence>
<feature type="transmembrane region" description="Helical" evidence="1">
    <location>
        <begin position="140"/>
        <end position="158"/>
    </location>
</feature>
<dbReference type="InterPro" id="IPR000620">
    <property type="entry name" value="EamA_dom"/>
</dbReference>
<dbReference type="RefSeq" id="WP_115168856.1">
    <property type="nucleotide sequence ID" value="NZ_UGYW01000001.1"/>
</dbReference>
<feature type="transmembrane region" description="Helical" evidence="1">
    <location>
        <begin position="44"/>
        <end position="64"/>
    </location>
</feature>
<evidence type="ECO:0000313" key="3">
    <source>
        <dbReference type="EMBL" id="SUI97365.1"/>
    </source>
</evidence>
<gene>
    <name evidence="3" type="primary">rarD</name>
    <name evidence="3" type="ORF">NCTC11388_00374</name>
</gene>
<dbReference type="AlphaFoldDB" id="A0A380BBG1"/>
<dbReference type="SUPFAM" id="SSF103481">
    <property type="entry name" value="Multidrug resistance efflux transporter EmrE"/>
    <property type="match status" value="2"/>
</dbReference>
<feature type="transmembrane region" description="Helical" evidence="1">
    <location>
        <begin position="281"/>
        <end position="299"/>
    </location>
</feature>
<evidence type="ECO:0000259" key="2">
    <source>
        <dbReference type="Pfam" id="PF00892"/>
    </source>
</evidence>
<keyword evidence="1" id="KW-0812">Transmembrane</keyword>